<dbReference type="Gene3D" id="3.30.420.10">
    <property type="entry name" value="Ribonuclease H-like superfamily/Ribonuclease H"/>
    <property type="match status" value="1"/>
</dbReference>
<dbReference type="InterPro" id="IPR050951">
    <property type="entry name" value="Retrovirus_Pol_polyprotein"/>
</dbReference>
<feature type="region of interest" description="Disordered" evidence="6">
    <location>
        <begin position="1576"/>
        <end position="1601"/>
    </location>
</feature>
<dbReference type="Pfam" id="PF13855">
    <property type="entry name" value="LRR_8"/>
    <property type="match status" value="3"/>
</dbReference>
<name>A0ABN9MCI9_9NEOB</name>
<dbReference type="Gene3D" id="3.10.10.10">
    <property type="entry name" value="HIV Type 1 Reverse Transcriptase, subunit A, domain 1"/>
    <property type="match status" value="1"/>
</dbReference>
<reference evidence="10" key="1">
    <citation type="submission" date="2023-07" db="EMBL/GenBank/DDBJ databases">
        <authorList>
            <person name="Stuckert A."/>
        </authorList>
    </citation>
    <scope>NUCLEOTIDE SEQUENCE</scope>
</reference>
<evidence type="ECO:0000256" key="7">
    <source>
        <dbReference type="SAM" id="Phobius"/>
    </source>
</evidence>
<keyword evidence="4" id="KW-0677">Repeat</keyword>
<dbReference type="Pfam" id="PF17919">
    <property type="entry name" value="RT_RNaseH_2"/>
    <property type="match status" value="1"/>
</dbReference>
<evidence type="ECO:0000256" key="4">
    <source>
        <dbReference type="ARBA" id="ARBA00022737"/>
    </source>
</evidence>
<dbReference type="PANTHER" id="PTHR37984:SF5">
    <property type="entry name" value="PROTEIN NYNRIN-LIKE"/>
    <property type="match status" value="1"/>
</dbReference>
<keyword evidence="7" id="KW-0812">Transmembrane</keyword>
<dbReference type="Pfam" id="PF00078">
    <property type="entry name" value="RVT_1"/>
    <property type="match status" value="1"/>
</dbReference>
<dbReference type="CDD" id="cd09274">
    <property type="entry name" value="RNase_HI_RT_Ty3"/>
    <property type="match status" value="1"/>
</dbReference>
<dbReference type="InterPro" id="IPR041577">
    <property type="entry name" value="RT_RNaseH_2"/>
</dbReference>
<gene>
    <name evidence="10" type="ORF">RIMI_LOCUS19248657</name>
</gene>
<feature type="domain" description="Reverse transcriptase" evidence="8">
    <location>
        <begin position="1"/>
        <end position="154"/>
    </location>
</feature>
<accession>A0ABN9MCI9</accession>
<keyword evidence="7" id="KW-0472">Membrane</keyword>
<dbReference type="Gene3D" id="3.80.10.10">
    <property type="entry name" value="Ribonuclease Inhibitor"/>
    <property type="match status" value="1"/>
</dbReference>
<feature type="transmembrane region" description="Helical" evidence="7">
    <location>
        <begin position="1507"/>
        <end position="1529"/>
    </location>
</feature>
<dbReference type="SUPFAM" id="SSF53098">
    <property type="entry name" value="Ribonuclease H-like"/>
    <property type="match status" value="1"/>
</dbReference>
<dbReference type="InterPro" id="IPR001584">
    <property type="entry name" value="Integrase_cat-core"/>
</dbReference>
<dbReference type="SUPFAM" id="SSF52058">
    <property type="entry name" value="L domain-like"/>
    <property type="match status" value="1"/>
</dbReference>
<dbReference type="InterPro" id="IPR003591">
    <property type="entry name" value="Leu-rich_rpt_typical-subtyp"/>
</dbReference>
<evidence type="ECO:0000256" key="2">
    <source>
        <dbReference type="ARBA" id="ARBA00012180"/>
    </source>
</evidence>
<dbReference type="SUPFAM" id="SSF56672">
    <property type="entry name" value="DNA/RNA polymerases"/>
    <property type="match status" value="1"/>
</dbReference>
<dbReference type="Pfam" id="PF00665">
    <property type="entry name" value="rve"/>
    <property type="match status" value="1"/>
</dbReference>
<evidence type="ECO:0000313" key="11">
    <source>
        <dbReference type="Proteomes" id="UP001176940"/>
    </source>
</evidence>
<dbReference type="PROSITE" id="PS50878">
    <property type="entry name" value="RT_POL"/>
    <property type="match status" value="1"/>
</dbReference>
<dbReference type="EMBL" id="CAUEEQ010060940">
    <property type="protein sequence ID" value="CAJ0964474.1"/>
    <property type="molecule type" value="Genomic_DNA"/>
</dbReference>
<keyword evidence="11" id="KW-1185">Reference proteome</keyword>
<dbReference type="Gene3D" id="3.10.20.370">
    <property type="match status" value="1"/>
</dbReference>
<protein>
    <recommendedName>
        <fullName evidence="2">ribonuclease H</fullName>
        <ecNumber evidence="2">3.1.26.4</ecNumber>
    </recommendedName>
</protein>
<keyword evidence="3" id="KW-0433">Leucine-rich repeat</keyword>
<evidence type="ECO:0000256" key="6">
    <source>
        <dbReference type="SAM" id="MobiDB-lite"/>
    </source>
</evidence>
<dbReference type="InterPro" id="IPR043502">
    <property type="entry name" value="DNA/RNA_pol_sf"/>
</dbReference>
<sequence>MRMCVDYRKINNITHKDAYPLPRIEESLTALKSANYFSTLDLTSGYWQVPVAERDKEKTAFTTPMGLCEFNRMPFGLCNASGTFQRLMECCLGHKNFETVLLYLDDVIVYSKTYEQHLIDLAEVFEALSRYGMKVKPSKCHLLKPKVQYLGHIVSSEGVAPDPEKISAIRDWPRPTSAKEVRQFLGLVGYYRRFIKGFTKLAAPLQDTLVGQTKKPSNRNPPFQWNDEREDSFEQLKKALTGEEVLAYPDYHKPFILYTDASNVGLGAVLSQKQEGREKVIAFASRKLRPTERNSENYSSFKLELLAVVWAVTERFKHYLAAAEFIVYTDNNPLTHLDTAKLGALEQRWIARLSNYNFIIKYRAGRKNGNADALSRMPHLRDVEEETGELEEIELPAFHRPKAKHHQSSTYQKQQEVNFNPLAHHRWADTQDSNPAVKLVKELLTEQSAYPYEDAPEETHQLWKERGKMFLYQGKLCRRYTNPKTHELVWQIIVPKQDVKMVLEAYHNGAAMDHVKLTPSRSGYVYALTIVDHYSRFLVVVPVKDLTAKTAAKAFQTYFCRPHGYPEQVLTDQGTAFESEIFREFCNMYGCKKIRTTAYHPQTNGLCEKMNHIVIDLLKTLPETERNQWPEKLPDLVDLYNHVPVSSTNCTPAYLMRARPGQLPIDLEMGILKPDAEVQDSNWDIIRQKQYRQVQESVERSLQQTRERQERTFNQNALATPLRPGDQVLKRNRRTNKLDNQWEAVPYTVLPTRVDNPKMCLISKNGGLTSVLVSRDNLKLCPEALKEPDVVQPEPEVIQPIQVQPVKEKEEEVYHTCIGDFPKTLLTYHGAVVVPMVAFYPTPNPIPEVPRQEEADPVLQEVPGQEEQIPGQSNPIHGGLANSIVVELSLAERADTTSAVDSSTPHEETPLLRRSQRSTQGQLPARYPDSTVYSGACGCRDGAKKRWQLGLNLPKRLSSCFMFLPKELSGRAENCLQEEKCAEQRKYFRTATSSGVIAAMHSWDRSIARSGKGCLGHRKHISGAHVRHPCAVRVPTEDHTDRAGDSATVKRCPLRAVLKPKKSFSAVICYDYIINIVNQKITSRLLLVGFNPYRFLRGSAVFLLLSLLVFMAMLSSAERGCPTGCRCDGKMFYCESQKLQEIPSSISPGCVGLSLRYNSLYVLKYNQFKGLNQLTWLYVDHNHISSIDENAFNGIRRLKELVLSSNRISHLLNNTFRPVTNLRNLDLSYNTLQKLGPGLFKGLRKLQSLHLRSNLLRTIPVRIFQDCRNLELLDLGYNRIRSLARNVFTGMIRLKELHLEHNHFSKLNLALFPRLVSLQNLYLQWNRISLIGQTMAWTWTSLQRLDLSGNEIEAFSGPSVFQCIPNLQRLNLDSNKLTFVGQEILDSWGSLTDVGLAGNIWECSRNICSLVNWLKSFKGLRDNTIICASPKDLQGVNVIQAVKSYNICSKNVTESRELKTTGRNTTMKHKITRTKHESNHSMPPTVGVTGPGYDTSGDAESVSLHKIIAGTIALFLSVLVISLVIYVSWRRSPAGVRHLQQATLMKNHNQTKRSSLTQISLTPQEFYVDYKPASNRETSESVSSSAGPCTFTKTGSRECEV</sequence>
<dbReference type="EC" id="3.1.26.4" evidence="2"/>
<proteinExistence type="inferred from homology"/>
<evidence type="ECO:0000256" key="1">
    <source>
        <dbReference type="ARBA" id="ARBA00010879"/>
    </source>
</evidence>
<feature type="domain" description="Integrase catalytic" evidence="9">
    <location>
        <begin position="479"/>
        <end position="660"/>
    </location>
</feature>
<dbReference type="InterPro" id="IPR036397">
    <property type="entry name" value="RNaseH_sf"/>
</dbReference>
<organism evidence="10 11">
    <name type="scientific">Ranitomeya imitator</name>
    <name type="common">mimic poison frog</name>
    <dbReference type="NCBI Taxonomy" id="111125"/>
    <lineage>
        <taxon>Eukaryota</taxon>
        <taxon>Metazoa</taxon>
        <taxon>Chordata</taxon>
        <taxon>Craniata</taxon>
        <taxon>Vertebrata</taxon>
        <taxon>Euteleostomi</taxon>
        <taxon>Amphibia</taxon>
        <taxon>Batrachia</taxon>
        <taxon>Anura</taxon>
        <taxon>Neobatrachia</taxon>
        <taxon>Hyloidea</taxon>
        <taxon>Dendrobatidae</taxon>
        <taxon>Dendrobatinae</taxon>
        <taxon>Ranitomeya</taxon>
    </lineage>
</organism>
<feature type="region of interest" description="Disordered" evidence="6">
    <location>
        <begin position="895"/>
        <end position="926"/>
    </location>
</feature>
<keyword evidence="7" id="KW-1133">Transmembrane helix</keyword>
<comment type="similarity">
    <text evidence="1">Belongs to the beta type-B retroviral polymerase family. HERV class-II K(HML-2) pol subfamily.</text>
</comment>
<evidence type="ECO:0000256" key="5">
    <source>
        <dbReference type="ARBA" id="ARBA00023268"/>
    </source>
</evidence>
<dbReference type="InterPro" id="IPR012337">
    <property type="entry name" value="RNaseH-like_sf"/>
</dbReference>
<dbReference type="PROSITE" id="PS50994">
    <property type="entry name" value="INTEGRASE"/>
    <property type="match status" value="1"/>
</dbReference>
<dbReference type="InterPro" id="IPR043128">
    <property type="entry name" value="Rev_trsase/Diguanyl_cyclase"/>
</dbReference>
<keyword evidence="5" id="KW-0511">Multifunctional enzyme</keyword>
<evidence type="ECO:0000313" key="10">
    <source>
        <dbReference type="EMBL" id="CAJ0964474.1"/>
    </source>
</evidence>
<dbReference type="InterPro" id="IPR032675">
    <property type="entry name" value="LRR_dom_sf"/>
</dbReference>
<dbReference type="PROSITE" id="PS51450">
    <property type="entry name" value="LRR"/>
    <property type="match status" value="4"/>
</dbReference>
<dbReference type="Gene3D" id="3.30.70.270">
    <property type="match status" value="2"/>
</dbReference>
<evidence type="ECO:0000256" key="3">
    <source>
        <dbReference type="ARBA" id="ARBA00022614"/>
    </source>
</evidence>
<dbReference type="InterPro" id="IPR001611">
    <property type="entry name" value="Leu-rich_rpt"/>
</dbReference>
<evidence type="ECO:0000259" key="8">
    <source>
        <dbReference type="PROSITE" id="PS50878"/>
    </source>
</evidence>
<dbReference type="SMART" id="SM00369">
    <property type="entry name" value="LRR_TYP"/>
    <property type="match status" value="9"/>
</dbReference>
<dbReference type="CDD" id="cd01647">
    <property type="entry name" value="RT_LTR"/>
    <property type="match status" value="1"/>
</dbReference>
<dbReference type="InterPro" id="IPR000477">
    <property type="entry name" value="RT_dom"/>
</dbReference>
<evidence type="ECO:0000259" key="9">
    <source>
        <dbReference type="PROSITE" id="PS50994"/>
    </source>
</evidence>
<dbReference type="PANTHER" id="PTHR37984">
    <property type="entry name" value="PROTEIN CBG26694"/>
    <property type="match status" value="1"/>
</dbReference>
<comment type="caution">
    <text evidence="10">The sequence shown here is derived from an EMBL/GenBank/DDBJ whole genome shotgun (WGS) entry which is preliminary data.</text>
</comment>
<dbReference type="Proteomes" id="UP001176940">
    <property type="component" value="Unassembled WGS sequence"/>
</dbReference>